<name>A0A1Y5XVR4_KIBAR</name>
<evidence type="ECO:0000313" key="1">
    <source>
        <dbReference type="EMBL" id="SMD19390.1"/>
    </source>
</evidence>
<dbReference type="SUPFAM" id="SSF102712">
    <property type="entry name" value="JAB1/MPN domain"/>
    <property type="match status" value="1"/>
</dbReference>
<dbReference type="RefSeq" id="WP_084430416.1">
    <property type="nucleotide sequence ID" value="NZ_FWXV01000005.1"/>
</dbReference>
<dbReference type="AlphaFoldDB" id="A0A1Y5XVR4"/>
<sequence length="197" mass="22135">MPNRAPVVLLSDRVLRPFLDTAARQYEAITPDEPRPCFAVLVGHTVDGAHIVERIEFGRNARTTDPAAREEFAAVIVPTFGAAYENPVRAWWFDPIDLLHISRAAEARDQEILGSIHMHPDWHRLGPEAARAHPLCEQPTPMDEYVFRASGWPVNVVCYVERLHGRLYHTLAAWQPDCAQIPVRVHAGVSLSHKESA</sequence>
<reference evidence="1 2" key="1">
    <citation type="submission" date="2017-04" db="EMBL/GenBank/DDBJ databases">
        <authorList>
            <person name="Afonso C.L."/>
            <person name="Miller P.J."/>
            <person name="Scott M.A."/>
            <person name="Spackman E."/>
            <person name="Goraichik I."/>
            <person name="Dimitrov K.M."/>
            <person name="Suarez D.L."/>
            <person name="Swayne D.E."/>
        </authorList>
    </citation>
    <scope>NUCLEOTIDE SEQUENCE [LARGE SCALE GENOMIC DNA]</scope>
    <source>
        <strain evidence="1 2">DSM 43828</strain>
    </source>
</reference>
<evidence type="ECO:0000313" key="2">
    <source>
        <dbReference type="Proteomes" id="UP000192674"/>
    </source>
</evidence>
<gene>
    <name evidence="1" type="ORF">SAMN05661093_06133</name>
</gene>
<keyword evidence="2" id="KW-1185">Reference proteome</keyword>
<evidence type="ECO:0008006" key="3">
    <source>
        <dbReference type="Google" id="ProtNLM"/>
    </source>
</evidence>
<proteinExistence type="predicted"/>
<dbReference type="EMBL" id="FWXV01000005">
    <property type="protein sequence ID" value="SMD19390.1"/>
    <property type="molecule type" value="Genomic_DNA"/>
</dbReference>
<dbReference type="OrthoDB" id="4110317at2"/>
<accession>A0A1Y5XVR4</accession>
<dbReference type="Gene3D" id="3.40.140.10">
    <property type="entry name" value="Cytidine Deaminase, domain 2"/>
    <property type="match status" value="1"/>
</dbReference>
<protein>
    <recommendedName>
        <fullName evidence="3">JAB domain-containing protein</fullName>
    </recommendedName>
</protein>
<dbReference type="Proteomes" id="UP000192674">
    <property type="component" value="Unassembled WGS sequence"/>
</dbReference>
<organism evidence="1 2">
    <name type="scientific">Kibdelosporangium aridum</name>
    <dbReference type="NCBI Taxonomy" id="2030"/>
    <lineage>
        <taxon>Bacteria</taxon>
        <taxon>Bacillati</taxon>
        <taxon>Actinomycetota</taxon>
        <taxon>Actinomycetes</taxon>
        <taxon>Pseudonocardiales</taxon>
        <taxon>Pseudonocardiaceae</taxon>
        <taxon>Kibdelosporangium</taxon>
    </lineage>
</organism>